<evidence type="ECO:0000256" key="1">
    <source>
        <dbReference type="ARBA" id="ARBA00022676"/>
    </source>
</evidence>
<dbReference type="AlphaFoldDB" id="A0A3P1BJY5"/>
<dbReference type="RefSeq" id="WP_124877230.1">
    <property type="nucleotide sequence ID" value="NZ_RQJO01000010.1"/>
</dbReference>
<accession>A0A3P1BJY5</accession>
<dbReference type="OrthoDB" id="2534034at2"/>
<dbReference type="EMBL" id="RQJO01000010">
    <property type="protein sequence ID" value="RRB00764.1"/>
    <property type="molecule type" value="Genomic_DNA"/>
</dbReference>
<dbReference type="GO" id="GO:0016757">
    <property type="term" value="F:glycosyltransferase activity"/>
    <property type="evidence" value="ECO:0007669"/>
    <property type="project" value="UniProtKB-KW"/>
</dbReference>
<evidence type="ECO:0000313" key="5">
    <source>
        <dbReference type="Proteomes" id="UP000271925"/>
    </source>
</evidence>
<comment type="similarity">
    <text evidence="3">Belongs to the glycosyl hydrolase 130 family.</text>
</comment>
<dbReference type="Gene3D" id="2.115.10.20">
    <property type="entry name" value="Glycosyl hydrolase domain, family 43"/>
    <property type="match status" value="1"/>
</dbReference>
<dbReference type="Proteomes" id="UP000271925">
    <property type="component" value="Unassembled WGS sequence"/>
</dbReference>
<keyword evidence="4" id="KW-0326">Glycosidase</keyword>
<organism evidence="4 5">
    <name type="scientific">Larkinella rosea</name>
    <dbReference type="NCBI Taxonomy" id="2025312"/>
    <lineage>
        <taxon>Bacteria</taxon>
        <taxon>Pseudomonadati</taxon>
        <taxon>Bacteroidota</taxon>
        <taxon>Cytophagia</taxon>
        <taxon>Cytophagales</taxon>
        <taxon>Spirosomataceae</taxon>
        <taxon>Larkinella</taxon>
    </lineage>
</organism>
<comment type="caution">
    <text evidence="4">The sequence shown here is derived from an EMBL/GenBank/DDBJ whole genome shotgun (WGS) entry which is preliminary data.</text>
</comment>
<proteinExistence type="inferred from homology"/>
<keyword evidence="5" id="KW-1185">Reference proteome</keyword>
<gene>
    <name evidence="4" type="ORF">EHT25_21445</name>
</gene>
<evidence type="ECO:0000256" key="3">
    <source>
        <dbReference type="ARBA" id="ARBA00024356"/>
    </source>
</evidence>
<dbReference type="SUPFAM" id="SSF75005">
    <property type="entry name" value="Arabinanase/levansucrase/invertase"/>
    <property type="match status" value="1"/>
</dbReference>
<reference evidence="4 5" key="1">
    <citation type="submission" date="2018-11" db="EMBL/GenBank/DDBJ databases">
        <authorList>
            <person name="Zhou Z."/>
            <person name="Wang G."/>
        </authorList>
    </citation>
    <scope>NUCLEOTIDE SEQUENCE [LARGE SCALE GENOMIC DNA]</scope>
    <source>
        <strain evidence="4 5">KCTC52004</strain>
    </source>
</reference>
<name>A0A3P1BJY5_9BACT</name>
<keyword evidence="2" id="KW-0808">Transferase</keyword>
<protein>
    <submittedName>
        <fullName evidence="4">Glycosidase</fullName>
    </submittedName>
</protein>
<dbReference type="PANTHER" id="PTHR34106">
    <property type="entry name" value="GLYCOSIDASE"/>
    <property type="match status" value="1"/>
</dbReference>
<evidence type="ECO:0000313" key="4">
    <source>
        <dbReference type="EMBL" id="RRB00764.1"/>
    </source>
</evidence>
<dbReference type="Pfam" id="PF04041">
    <property type="entry name" value="Glyco_hydro_130"/>
    <property type="match status" value="1"/>
</dbReference>
<dbReference type="InterPro" id="IPR007184">
    <property type="entry name" value="Mannoside_phosphorylase"/>
</dbReference>
<dbReference type="CDD" id="cd18612">
    <property type="entry name" value="GH130_Lin0857-like"/>
    <property type="match status" value="1"/>
</dbReference>
<keyword evidence="4" id="KW-0378">Hydrolase</keyword>
<dbReference type="InterPro" id="IPR023296">
    <property type="entry name" value="Glyco_hydro_beta-prop_sf"/>
</dbReference>
<dbReference type="PANTHER" id="PTHR34106:SF5">
    <property type="entry name" value="GLYCOSIDASE"/>
    <property type="match status" value="1"/>
</dbReference>
<sequence>MKMYQLRRLSDHPVITAADVKPSHPQFQVMGAFNPAACRFGDEILLLLRVAEAVDTLPGKIQVPIVQQLDGQFQLVIKTFPEPEGDYDPRVVQIGDQVYLTSLSHLRLARSRDGIHFTVDPNPFIFPERADESFGVEDARITFLDNQYWITYTAVSENGPGVGLIVTKDFVTFERKGMILAPPNKDACLFPQKINGFYYLLHRPMVSDIGKPSVWLARSPDGIHWGDHRFLFGATGTPWEHLKIGVGPEPLLTDEGWLVCYHGASVDHAYSLALALLDRDDPTQLLDRSTEPLLVPELEWEKTGFFPNVVFTNGWVRMPDGRILVYYGAADYCVGVAELVQT</sequence>
<dbReference type="PIRSF" id="PIRSF016202">
    <property type="entry name" value="PH1107"/>
    <property type="match status" value="1"/>
</dbReference>
<dbReference type="GO" id="GO:0016798">
    <property type="term" value="F:hydrolase activity, acting on glycosyl bonds"/>
    <property type="evidence" value="ECO:0007669"/>
    <property type="project" value="UniProtKB-KW"/>
</dbReference>
<evidence type="ECO:0000256" key="2">
    <source>
        <dbReference type="ARBA" id="ARBA00022679"/>
    </source>
</evidence>
<keyword evidence="1" id="KW-0328">Glycosyltransferase</keyword>